<accession>I4C9H8</accession>
<sequence>MNFSNNNHRLTAVEAMILQEMDSRGRITVHSLDRVHARTGLHYLTVSEMARRLQEQVFGALF</sequence>
<proteinExistence type="predicted"/>
<dbReference type="Proteomes" id="UP000006055">
    <property type="component" value="Chromosome"/>
</dbReference>
<dbReference type="RefSeq" id="WP_014811350.1">
    <property type="nucleotide sequence ID" value="NC_018025.1"/>
</dbReference>
<organism evidence="1 2">
    <name type="scientific">Desulfomonile tiedjei (strain ATCC 49306 / DSM 6799 / DCB-1)</name>
    <dbReference type="NCBI Taxonomy" id="706587"/>
    <lineage>
        <taxon>Bacteria</taxon>
        <taxon>Pseudomonadati</taxon>
        <taxon>Thermodesulfobacteriota</taxon>
        <taxon>Desulfomonilia</taxon>
        <taxon>Desulfomonilales</taxon>
        <taxon>Desulfomonilaceae</taxon>
        <taxon>Desulfomonile</taxon>
    </lineage>
</organism>
<dbReference type="HOGENOM" id="CLU_2896817_0_0_7"/>
<dbReference type="AlphaFoldDB" id="I4C9H8"/>
<protein>
    <recommendedName>
        <fullName evidence="3">MarR family transcriptional regulator</fullName>
    </recommendedName>
</protein>
<dbReference type="EMBL" id="CP003360">
    <property type="protein sequence ID" value="AFM26219.1"/>
    <property type="molecule type" value="Genomic_DNA"/>
</dbReference>
<evidence type="ECO:0008006" key="3">
    <source>
        <dbReference type="Google" id="ProtNLM"/>
    </source>
</evidence>
<keyword evidence="2" id="KW-1185">Reference proteome</keyword>
<name>I4C9H8_DESTA</name>
<evidence type="ECO:0000313" key="2">
    <source>
        <dbReference type="Proteomes" id="UP000006055"/>
    </source>
</evidence>
<gene>
    <name evidence="1" type="ordered locus">Desti_3571</name>
</gene>
<evidence type="ECO:0000313" key="1">
    <source>
        <dbReference type="EMBL" id="AFM26219.1"/>
    </source>
</evidence>
<reference evidence="2" key="1">
    <citation type="submission" date="2012-06" db="EMBL/GenBank/DDBJ databases">
        <title>Complete sequence of chromosome of Desulfomonile tiedjei DSM 6799.</title>
        <authorList>
            <person name="Lucas S."/>
            <person name="Copeland A."/>
            <person name="Lapidus A."/>
            <person name="Glavina del Rio T."/>
            <person name="Dalin E."/>
            <person name="Tice H."/>
            <person name="Bruce D."/>
            <person name="Goodwin L."/>
            <person name="Pitluck S."/>
            <person name="Peters L."/>
            <person name="Ovchinnikova G."/>
            <person name="Zeytun A."/>
            <person name="Lu M."/>
            <person name="Kyrpides N."/>
            <person name="Mavromatis K."/>
            <person name="Ivanova N."/>
            <person name="Brettin T."/>
            <person name="Detter J.C."/>
            <person name="Han C."/>
            <person name="Larimer F."/>
            <person name="Land M."/>
            <person name="Hauser L."/>
            <person name="Markowitz V."/>
            <person name="Cheng J.-F."/>
            <person name="Hugenholtz P."/>
            <person name="Woyke T."/>
            <person name="Wu D."/>
            <person name="Spring S."/>
            <person name="Schroeder M."/>
            <person name="Brambilla E."/>
            <person name="Klenk H.-P."/>
            <person name="Eisen J.A."/>
        </authorList>
    </citation>
    <scope>NUCLEOTIDE SEQUENCE [LARGE SCALE GENOMIC DNA]</scope>
    <source>
        <strain evidence="2">ATCC 49306 / DSM 6799 / DCB-1</strain>
    </source>
</reference>
<dbReference type="KEGG" id="dti:Desti_3571"/>